<gene>
    <name evidence="2" type="ORF">GQ43DRAFT_171606</name>
</gene>
<evidence type="ECO:0000313" key="2">
    <source>
        <dbReference type="EMBL" id="KAF2198178.1"/>
    </source>
</evidence>
<dbReference type="AlphaFoldDB" id="A0A9P4JKI3"/>
<protein>
    <submittedName>
        <fullName evidence="2">Uncharacterized protein</fullName>
    </submittedName>
</protein>
<keyword evidence="1" id="KW-0812">Transmembrane</keyword>
<dbReference type="EMBL" id="ML994164">
    <property type="protein sequence ID" value="KAF2198178.1"/>
    <property type="molecule type" value="Genomic_DNA"/>
</dbReference>
<organism evidence="2 3">
    <name type="scientific">Delitschia confertaspora ATCC 74209</name>
    <dbReference type="NCBI Taxonomy" id="1513339"/>
    <lineage>
        <taxon>Eukaryota</taxon>
        <taxon>Fungi</taxon>
        <taxon>Dikarya</taxon>
        <taxon>Ascomycota</taxon>
        <taxon>Pezizomycotina</taxon>
        <taxon>Dothideomycetes</taxon>
        <taxon>Pleosporomycetidae</taxon>
        <taxon>Pleosporales</taxon>
        <taxon>Delitschiaceae</taxon>
        <taxon>Delitschia</taxon>
    </lineage>
</organism>
<comment type="caution">
    <text evidence="2">The sequence shown here is derived from an EMBL/GenBank/DDBJ whole genome shotgun (WGS) entry which is preliminary data.</text>
</comment>
<feature type="transmembrane region" description="Helical" evidence="1">
    <location>
        <begin position="41"/>
        <end position="65"/>
    </location>
</feature>
<proteinExistence type="predicted"/>
<keyword evidence="3" id="KW-1185">Reference proteome</keyword>
<reference evidence="2" key="1">
    <citation type="journal article" date="2020" name="Stud. Mycol.">
        <title>101 Dothideomycetes genomes: a test case for predicting lifestyles and emergence of pathogens.</title>
        <authorList>
            <person name="Haridas S."/>
            <person name="Albert R."/>
            <person name="Binder M."/>
            <person name="Bloem J."/>
            <person name="Labutti K."/>
            <person name="Salamov A."/>
            <person name="Andreopoulos B."/>
            <person name="Baker S."/>
            <person name="Barry K."/>
            <person name="Bills G."/>
            <person name="Bluhm B."/>
            <person name="Cannon C."/>
            <person name="Castanera R."/>
            <person name="Culley D."/>
            <person name="Daum C."/>
            <person name="Ezra D."/>
            <person name="Gonzalez J."/>
            <person name="Henrissat B."/>
            <person name="Kuo A."/>
            <person name="Liang C."/>
            <person name="Lipzen A."/>
            <person name="Lutzoni F."/>
            <person name="Magnuson J."/>
            <person name="Mondo S."/>
            <person name="Nolan M."/>
            <person name="Ohm R."/>
            <person name="Pangilinan J."/>
            <person name="Park H.-J."/>
            <person name="Ramirez L."/>
            <person name="Alfaro M."/>
            <person name="Sun H."/>
            <person name="Tritt A."/>
            <person name="Yoshinaga Y."/>
            <person name="Zwiers L.-H."/>
            <person name="Turgeon B."/>
            <person name="Goodwin S."/>
            <person name="Spatafora J."/>
            <person name="Crous P."/>
            <person name="Grigoriev I."/>
        </authorList>
    </citation>
    <scope>NUCLEOTIDE SEQUENCE</scope>
    <source>
        <strain evidence="2">ATCC 74209</strain>
    </source>
</reference>
<evidence type="ECO:0000256" key="1">
    <source>
        <dbReference type="SAM" id="Phobius"/>
    </source>
</evidence>
<sequence>MSIFHGVYGMAVVGICNIWGVFLVDWILVHNSSSHLQSFPFPLLFGFVVAFDCGLFLVFRVSFIFRRNLYM</sequence>
<feature type="transmembrane region" description="Helical" evidence="1">
    <location>
        <begin position="7"/>
        <end position="29"/>
    </location>
</feature>
<keyword evidence="1" id="KW-0472">Membrane</keyword>
<keyword evidence="1" id="KW-1133">Transmembrane helix</keyword>
<accession>A0A9P4JKI3</accession>
<evidence type="ECO:0000313" key="3">
    <source>
        <dbReference type="Proteomes" id="UP000799536"/>
    </source>
</evidence>
<name>A0A9P4JKI3_9PLEO</name>
<dbReference type="Proteomes" id="UP000799536">
    <property type="component" value="Unassembled WGS sequence"/>
</dbReference>